<dbReference type="CDD" id="cd00077">
    <property type="entry name" value="HDc"/>
    <property type="match status" value="1"/>
</dbReference>
<comment type="caution">
    <text evidence="2">The sequence shown here is derived from an EMBL/GenBank/DDBJ whole genome shotgun (WGS) entry which is preliminary data.</text>
</comment>
<evidence type="ECO:0000313" key="3">
    <source>
        <dbReference type="Proteomes" id="UP001596545"/>
    </source>
</evidence>
<dbReference type="AlphaFoldDB" id="A0ABD6APK8"/>
<dbReference type="Pfam" id="PF01966">
    <property type="entry name" value="HD"/>
    <property type="match status" value="1"/>
</dbReference>
<protein>
    <submittedName>
        <fullName evidence="2">HD domain-containing protein</fullName>
    </submittedName>
</protein>
<dbReference type="SUPFAM" id="SSF109604">
    <property type="entry name" value="HD-domain/PDEase-like"/>
    <property type="match status" value="1"/>
</dbReference>
<name>A0ABD6APK8_9EURY</name>
<accession>A0ABD6APK8</accession>
<sequence>MPSDTLIDELRDRVKTAAHSETNVFGPGIWKHHVVRVVENAQQLAVELDADYDTVTIAALLHDYASLIDPDYIDEHHHHSARIAEEIIRGRITETRLATVKRCIKAHRASCGPDPVTPAAHCVASGDGMAHIHAVPSLLHAAYVTREMTVEDGAGWVRTKLERSWEKLHPVAADAVRDEYHAALTVLDSNRTFDGSSAVAFRDH</sequence>
<dbReference type="RefSeq" id="WP_256409688.1">
    <property type="nucleotide sequence ID" value="NZ_JANHDN010000006.1"/>
</dbReference>
<proteinExistence type="predicted"/>
<gene>
    <name evidence="2" type="ORF">ACFQMF_15185</name>
</gene>
<keyword evidence="3" id="KW-1185">Reference proteome</keyword>
<dbReference type="Gene3D" id="1.10.3210.10">
    <property type="entry name" value="Hypothetical protein af1432"/>
    <property type="match status" value="1"/>
</dbReference>
<organism evidence="2 3">
    <name type="scientific">Halorubrum rutilum</name>
    <dbReference type="NCBI Taxonomy" id="1364933"/>
    <lineage>
        <taxon>Archaea</taxon>
        <taxon>Methanobacteriati</taxon>
        <taxon>Methanobacteriota</taxon>
        <taxon>Stenosarchaea group</taxon>
        <taxon>Halobacteria</taxon>
        <taxon>Halobacteriales</taxon>
        <taxon>Haloferacaceae</taxon>
        <taxon>Halorubrum</taxon>
    </lineage>
</organism>
<dbReference type="Proteomes" id="UP001596545">
    <property type="component" value="Unassembled WGS sequence"/>
</dbReference>
<dbReference type="InterPro" id="IPR003607">
    <property type="entry name" value="HD/PDEase_dom"/>
</dbReference>
<feature type="domain" description="HD" evidence="1">
    <location>
        <begin position="32"/>
        <end position="122"/>
    </location>
</feature>
<evidence type="ECO:0000313" key="2">
    <source>
        <dbReference type="EMBL" id="MFC7325910.1"/>
    </source>
</evidence>
<reference evidence="2 3" key="1">
    <citation type="journal article" date="2019" name="Int. J. Syst. Evol. Microbiol.">
        <title>The Global Catalogue of Microorganisms (GCM) 10K type strain sequencing project: providing services to taxonomists for standard genome sequencing and annotation.</title>
        <authorList>
            <consortium name="The Broad Institute Genomics Platform"/>
            <consortium name="The Broad Institute Genome Sequencing Center for Infectious Disease"/>
            <person name="Wu L."/>
            <person name="Ma J."/>
        </authorList>
    </citation>
    <scope>NUCLEOTIDE SEQUENCE [LARGE SCALE GENOMIC DNA]</scope>
    <source>
        <strain evidence="2 3">CGMCC 1.12554</strain>
    </source>
</reference>
<dbReference type="InterPro" id="IPR006674">
    <property type="entry name" value="HD_domain"/>
</dbReference>
<dbReference type="EMBL" id="JBHTBL010000018">
    <property type="protein sequence ID" value="MFC7325910.1"/>
    <property type="molecule type" value="Genomic_DNA"/>
</dbReference>
<evidence type="ECO:0000259" key="1">
    <source>
        <dbReference type="Pfam" id="PF01966"/>
    </source>
</evidence>